<dbReference type="AlphaFoldDB" id="A0A9Q0RH20"/>
<dbReference type="PANTHER" id="PTHR13218">
    <property type="entry name" value="TRANSCRIPTION INITIATION FACTOR TFIID SUBUNIT 11-RELATED"/>
    <property type="match status" value="1"/>
</dbReference>
<evidence type="ECO:0000313" key="8">
    <source>
        <dbReference type="EMBL" id="KAJ5078314.1"/>
    </source>
</evidence>
<keyword evidence="3" id="KW-0805">Transcription regulation</keyword>
<name>A0A9Q0RH20_ANAIG</name>
<dbReference type="Pfam" id="PF04719">
    <property type="entry name" value="TAFII28"/>
    <property type="match status" value="1"/>
</dbReference>
<dbReference type="SUPFAM" id="SSF47113">
    <property type="entry name" value="Histone-fold"/>
    <property type="match status" value="1"/>
</dbReference>
<dbReference type="GO" id="GO:0051123">
    <property type="term" value="P:RNA polymerase II preinitiation complex assembly"/>
    <property type="evidence" value="ECO:0007669"/>
    <property type="project" value="InterPro"/>
</dbReference>
<comment type="similarity">
    <text evidence="2">Belongs to the TAF11 family.</text>
</comment>
<dbReference type="Proteomes" id="UP001149090">
    <property type="component" value="Unassembled WGS sequence"/>
</dbReference>
<gene>
    <name evidence="8" type="ORF">M0811_05102</name>
</gene>
<dbReference type="OrthoDB" id="28335at2759"/>
<feature type="region of interest" description="Disordered" evidence="6">
    <location>
        <begin position="1"/>
        <end position="135"/>
    </location>
</feature>
<feature type="domain" description="TAFII28-like protein" evidence="7">
    <location>
        <begin position="168"/>
        <end position="242"/>
    </location>
</feature>
<dbReference type="Gene3D" id="1.10.20.10">
    <property type="entry name" value="Histone, subunit A"/>
    <property type="match status" value="1"/>
</dbReference>
<dbReference type="InterPro" id="IPR045127">
    <property type="entry name" value="TAF11-like"/>
</dbReference>
<evidence type="ECO:0000259" key="7">
    <source>
        <dbReference type="Pfam" id="PF04719"/>
    </source>
</evidence>
<feature type="compositionally biased region" description="Basic and acidic residues" evidence="6">
    <location>
        <begin position="23"/>
        <end position="35"/>
    </location>
</feature>
<evidence type="ECO:0000256" key="5">
    <source>
        <dbReference type="ARBA" id="ARBA00023242"/>
    </source>
</evidence>
<dbReference type="InterPro" id="IPR006809">
    <property type="entry name" value="TAFII28_dom"/>
</dbReference>
<feature type="compositionally biased region" description="Acidic residues" evidence="6">
    <location>
        <begin position="65"/>
        <end position="88"/>
    </location>
</feature>
<keyword evidence="9" id="KW-1185">Reference proteome</keyword>
<evidence type="ECO:0000256" key="4">
    <source>
        <dbReference type="ARBA" id="ARBA00023163"/>
    </source>
</evidence>
<proteinExistence type="inferred from homology"/>
<dbReference type="PANTHER" id="PTHR13218:SF8">
    <property type="entry name" value="TRANSCRIPTION INITIATION FACTOR TFIID SUBUNIT 11"/>
    <property type="match status" value="1"/>
</dbReference>
<dbReference type="GO" id="GO:0046982">
    <property type="term" value="F:protein heterodimerization activity"/>
    <property type="evidence" value="ECO:0007669"/>
    <property type="project" value="InterPro"/>
</dbReference>
<reference evidence="8" key="1">
    <citation type="submission" date="2022-10" db="EMBL/GenBank/DDBJ databases">
        <title>Novel sulphate-reducing endosymbionts in the free-living metamonad Anaeramoeba.</title>
        <authorList>
            <person name="Jerlstrom-Hultqvist J."/>
            <person name="Cepicka I."/>
            <person name="Gallot-Lavallee L."/>
            <person name="Salas-Leiva D."/>
            <person name="Curtis B.A."/>
            <person name="Zahonova K."/>
            <person name="Pipaliya S."/>
            <person name="Dacks J."/>
            <person name="Roger A.J."/>
        </authorList>
    </citation>
    <scope>NUCLEOTIDE SEQUENCE</scope>
    <source>
        <strain evidence="8">BMAN</strain>
    </source>
</reference>
<keyword evidence="5" id="KW-0539">Nucleus</keyword>
<evidence type="ECO:0000256" key="1">
    <source>
        <dbReference type="ARBA" id="ARBA00004123"/>
    </source>
</evidence>
<organism evidence="8 9">
    <name type="scientific">Anaeramoeba ignava</name>
    <name type="common">Anaerobic marine amoeba</name>
    <dbReference type="NCBI Taxonomy" id="1746090"/>
    <lineage>
        <taxon>Eukaryota</taxon>
        <taxon>Metamonada</taxon>
        <taxon>Anaeramoebidae</taxon>
        <taxon>Anaeramoeba</taxon>
    </lineage>
</organism>
<evidence type="ECO:0000313" key="9">
    <source>
        <dbReference type="Proteomes" id="UP001149090"/>
    </source>
</evidence>
<comment type="caution">
    <text evidence="8">The sequence shown here is derived from an EMBL/GenBank/DDBJ whole genome shotgun (WGS) entry which is preliminary data.</text>
</comment>
<dbReference type="EMBL" id="JAPDFW010000054">
    <property type="protein sequence ID" value="KAJ5078314.1"/>
    <property type="molecule type" value="Genomic_DNA"/>
</dbReference>
<evidence type="ECO:0000256" key="2">
    <source>
        <dbReference type="ARBA" id="ARBA00009788"/>
    </source>
</evidence>
<sequence>MSNPSKKKKNKRKTDESNEEEEEQHKIRIRQSDRKRQTHIKSKSQRTILEETGPKRKGKKKKNDSDDEYVEESESTTDSITDEDDEIEREINELQDLNSHDSGDETPLTNPTTPIISWRSENHTEKEENSDDDFEYDSYQAEIDSNTREYLKTYRIKFLQEFDQTPVKDRYWKHRKVELNTHEVKKILGNIPNLPSADLIKIVKTISRNFLSQIIAESRLVMSENDEFGSILPSHIREAFRRMSEKGQIPWLKKEKFLD</sequence>
<dbReference type="InterPro" id="IPR009072">
    <property type="entry name" value="Histone-fold"/>
</dbReference>
<dbReference type="GO" id="GO:0016251">
    <property type="term" value="F:RNA polymerase II general transcription initiation factor activity"/>
    <property type="evidence" value="ECO:0007669"/>
    <property type="project" value="TreeGrafter"/>
</dbReference>
<keyword evidence="4" id="KW-0804">Transcription</keyword>
<evidence type="ECO:0000256" key="3">
    <source>
        <dbReference type="ARBA" id="ARBA00023015"/>
    </source>
</evidence>
<feature type="compositionally biased region" description="Basic residues" evidence="6">
    <location>
        <begin position="1"/>
        <end position="12"/>
    </location>
</feature>
<evidence type="ECO:0000256" key="6">
    <source>
        <dbReference type="SAM" id="MobiDB-lite"/>
    </source>
</evidence>
<comment type="subcellular location">
    <subcellularLocation>
        <location evidence="1">Nucleus</location>
    </subcellularLocation>
</comment>
<protein>
    <submittedName>
        <fullName evidence="8">Transcription initiation factor tfiid subunit 11</fullName>
    </submittedName>
</protein>
<accession>A0A9Q0RH20</accession>
<dbReference type="GO" id="GO:0005669">
    <property type="term" value="C:transcription factor TFIID complex"/>
    <property type="evidence" value="ECO:0007669"/>
    <property type="project" value="InterPro"/>
</dbReference>